<proteinExistence type="inferred from homology"/>
<feature type="domain" description="PIN" evidence="7">
    <location>
        <begin position="2"/>
        <end position="115"/>
    </location>
</feature>
<organism evidence="8 9">
    <name type="scientific">Nostocoides veronense</name>
    <dbReference type="NCBI Taxonomy" id="330836"/>
    <lineage>
        <taxon>Bacteria</taxon>
        <taxon>Bacillati</taxon>
        <taxon>Actinomycetota</taxon>
        <taxon>Actinomycetes</taxon>
        <taxon>Micrococcales</taxon>
        <taxon>Intrasporangiaceae</taxon>
        <taxon>Nostocoides</taxon>
    </lineage>
</organism>
<dbReference type="Proteomes" id="UP001499938">
    <property type="component" value="Unassembled WGS sequence"/>
</dbReference>
<gene>
    <name evidence="6" type="primary">vapC</name>
    <name evidence="8" type="ORF">GCM10009811_17750</name>
</gene>
<feature type="binding site" evidence="6">
    <location>
        <position position="5"/>
    </location>
    <ligand>
        <name>Mg(2+)</name>
        <dbReference type="ChEBI" id="CHEBI:18420"/>
    </ligand>
</feature>
<dbReference type="PANTHER" id="PTHR35901">
    <property type="entry name" value="RIBONUCLEASE VAPC3"/>
    <property type="match status" value="1"/>
</dbReference>
<name>A0ABN2LMI2_9MICO</name>
<evidence type="ECO:0000256" key="3">
    <source>
        <dbReference type="ARBA" id="ARBA00022723"/>
    </source>
</evidence>
<protein>
    <recommendedName>
        <fullName evidence="6">Ribonuclease VapC</fullName>
        <shortName evidence="6">RNase VapC</shortName>
        <ecNumber evidence="6">3.1.-.-</ecNumber>
    </recommendedName>
    <alternativeName>
        <fullName evidence="6">Toxin VapC</fullName>
    </alternativeName>
</protein>
<dbReference type="InterPro" id="IPR022907">
    <property type="entry name" value="VapC_family"/>
</dbReference>
<comment type="similarity">
    <text evidence="6">Belongs to the PINc/VapC protein family.</text>
</comment>
<keyword evidence="2 6" id="KW-0540">Nuclease</keyword>
<evidence type="ECO:0000313" key="9">
    <source>
        <dbReference type="Proteomes" id="UP001499938"/>
    </source>
</evidence>
<keyword evidence="1 6" id="KW-1277">Toxin-antitoxin system</keyword>
<keyword evidence="3 6" id="KW-0479">Metal-binding</keyword>
<evidence type="ECO:0000256" key="5">
    <source>
        <dbReference type="ARBA" id="ARBA00022842"/>
    </source>
</evidence>
<reference evidence="8 9" key="1">
    <citation type="journal article" date="2019" name="Int. J. Syst. Evol. Microbiol.">
        <title>The Global Catalogue of Microorganisms (GCM) 10K type strain sequencing project: providing services to taxonomists for standard genome sequencing and annotation.</title>
        <authorList>
            <consortium name="The Broad Institute Genomics Platform"/>
            <consortium name="The Broad Institute Genome Sequencing Center for Infectious Disease"/>
            <person name="Wu L."/>
            <person name="Ma J."/>
        </authorList>
    </citation>
    <scope>NUCLEOTIDE SEQUENCE [LARGE SCALE GENOMIC DNA]</scope>
    <source>
        <strain evidence="8 9">JCM 15592</strain>
    </source>
</reference>
<evidence type="ECO:0000313" key="8">
    <source>
        <dbReference type="EMBL" id="GAA1793471.1"/>
    </source>
</evidence>
<keyword evidence="6" id="KW-0800">Toxin</keyword>
<dbReference type="EMBL" id="BAAAPO010000026">
    <property type="protein sequence ID" value="GAA1793471.1"/>
    <property type="molecule type" value="Genomic_DNA"/>
</dbReference>
<dbReference type="RefSeq" id="WP_344083755.1">
    <property type="nucleotide sequence ID" value="NZ_BAAAPO010000026.1"/>
</dbReference>
<dbReference type="Gene3D" id="3.40.50.1010">
    <property type="entry name" value="5'-nuclease"/>
    <property type="match status" value="1"/>
</dbReference>
<evidence type="ECO:0000256" key="4">
    <source>
        <dbReference type="ARBA" id="ARBA00022801"/>
    </source>
</evidence>
<evidence type="ECO:0000256" key="1">
    <source>
        <dbReference type="ARBA" id="ARBA00022649"/>
    </source>
</evidence>
<keyword evidence="4 6" id="KW-0378">Hydrolase</keyword>
<comment type="cofactor">
    <cofactor evidence="6">
        <name>Mg(2+)</name>
        <dbReference type="ChEBI" id="CHEBI:18420"/>
    </cofactor>
</comment>
<evidence type="ECO:0000256" key="6">
    <source>
        <dbReference type="HAMAP-Rule" id="MF_00265"/>
    </source>
</evidence>
<evidence type="ECO:0000256" key="2">
    <source>
        <dbReference type="ARBA" id="ARBA00022722"/>
    </source>
</evidence>
<dbReference type="CDD" id="cd09873">
    <property type="entry name" value="PIN_Pae0151-like"/>
    <property type="match status" value="1"/>
</dbReference>
<accession>A0ABN2LMI2</accession>
<dbReference type="SUPFAM" id="SSF88723">
    <property type="entry name" value="PIN domain-like"/>
    <property type="match status" value="1"/>
</dbReference>
<evidence type="ECO:0000259" key="7">
    <source>
        <dbReference type="Pfam" id="PF01850"/>
    </source>
</evidence>
<dbReference type="InterPro" id="IPR002716">
    <property type="entry name" value="PIN_dom"/>
</dbReference>
<dbReference type="InterPro" id="IPR029060">
    <property type="entry name" value="PIN-like_dom_sf"/>
</dbReference>
<keyword evidence="9" id="KW-1185">Reference proteome</keyword>
<feature type="binding site" evidence="6">
    <location>
        <position position="91"/>
    </location>
    <ligand>
        <name>Mg(2+)</name>
        <dbReference type="ChEBI" id="CHEBI:18420"/>
    </ligand>
</feature>
<dbReference type="InterPro" id="IPR044153">
    <property type="entry name" value="PIN_Pae0151-like"/>
</dbReference>
<dbReference type="Pfam" id="PF01850">
    <property type="entry name" value="PIN"/>
    <property type="match status" value="1"/>
</dbReference>
<keyword evidence="5 6" id="KW-0460">Magnesium</keyword>
<dbReference type="EC" id="3.1.-.-" evidence="6"/>
<dbReference type="HAMAP" id="MF_00265">
    <property type="entry name" value="VapC_Nob1"/>
    <property type="match status" value="1"/>
</dbReference>
<dbReference type="PANTHER" id="PTHR35901:SF1">
    <property type="entry name" value="EXONUCLEASE VAPC9"/>
    <property type="match status" value="1"/>
</dbReference>
<comment type="caution">
    <text evidence="8">The sequence shown here is derived from an EMBL/GenBank/DDBJ whole genome shotgun (WGS) entry which is preliminary data.</text>
</comment>
<dbReference type="InterPro" id="IPR051619">
    <property type="entry name" value="TypeII_TA_RNase_PINc/VapC"/>
</dbReference>
<comment type="function">
    <text evidence="6">Toxic component of a toxin-antitoxin (TA) system. An RNase.</text>
</comment>
<sequence>MIVVDTSVVVAALTGHRPSRVAITGQRLLAPAHVDVEVLHALRGLVRRGTLNTDDAAGVLQVWTALAIDRLDLARLSSRIWELRDNLTAYDAAFIAAAELHDVPLVTADRTLASAPGPRCRIELVPR</sequence>